<reference evidence="3 4" key="1">
    <citation type="submission" date="2015-11" db="EMBL/GenBank/DDBJ databases">
        <title>Draft Genome Sequence of the Strain BR 10303 (Bradyrhizobium sp.) isolated from nodules of Centrolobium paraense.</title>
        <authorList>
            <person name="Zelli J.E."/>
            <person name="Simoes-Araujo J.L."/>
            <person name="Barauna A.C."/>
            <person name="Silva K."/>
        </authorList>
    </citation>
    <scope>NUCLEOTIDE SEQUENCE [LARGE SCALE GENOMIC DNA]</scope>
    <source>
        <strain evidence="3 4">BR 10303</strain>
    </source>
</reference>
<feature type="domain" description="EamA" evidence="2">
    <location>
        <begin position="171"/>
        <end position="305"/>
    </location>
</feature>
<proteinExistence type="predicted"/>
<organism evidence="3 4">
    <name type="scientific">Bradyrhizobium macuxiense</name>
    <dbReference type="NCBI Taxonomy" id="1755647"/>
    <lineage>
        <taxon>Bacteria</taxon>
        <taxon>Pseudomonadati</taxon>
        <taxon>Pseudomonadota</taxon>
        <taxon>Alphaproteobacteria</taxon>
        <taxon>Hyphomicrobiales</taxon>
        <taxon>Nitrobacteraceae</taxon>
        <taxon>Bradyrhizobium</taxon>
    </lineage>
</organism>
<dbReference type="EMBL" id="LNCU01000127">
    <property type="protein sequence ID" value="KWV44788.1"/>
    <property type="molecule type" value="Genomic_DNA"/>
</dbReference>
<evidence type="ECO:0000259" key="2">
    <source>
        <dbReference type="Pfam" id="PF00892"/>
    </source>
</evidence>
<protein>
    <recommendedName>
        <fullName evidence="2">EamA domain-containing protein</fullName>
    </recommendedName>
</protein>
<dbReference type="Proteomes" id="UP000057737">
    <property type="component" value="Unassembled WGS sequence"/>
</dbReference>
<feature type="transmembrane region" description="Helical" evidence="1">
    <location>
        <begin position="168"/>
        <end position="187"/>
    </location>
</feature>
<feature type="domain" description="EamA" evidence="2">
    <location>
        <begin position="23"/>
        <end position="156"/>
    </location>
</feature>
<keyword evidence="1" id="KW-0812">Transmembrane</keyword>
<feature type="transmembrane region" description="Helical" evidence="1">
    <location>
        <begin position="199"/>
        <end position="217"/>
    </location>
</feature>
<dbReference type="AlphaFoldDB" id="A0A109J9G5"/>
<feature type="transmembrane region" description="Helical" evidence="1">
    <location>
        <begin position="237"/>
        <end position="255"/>
    </location>
</feature>
<dbReference type="RefSeq" id="WP_066515751.1">
    <property type="nucleotide sequence ID" value="NZ_LNCU01000127.1"/>
</dbReference>
<evidence type="ECO:0000313" key="4">
    <source>
        <dbReference type="Proteomes" id="UP000057737"/>
    </source>
</evidence>
<evidence type="ECO:0000313" key="3">
    <source>
        <dbReference type="EMBL" id="KWV44788.1"/>
    </source>
</evidence>
<feature type="transmembrane region" description="Helical" evidence="1">
    <location>
        <begin position="55"/>
        <end position="73"/>
    </location>
</feature>
<keyword evidence="1" id="KW-0472">Membrane</keyword>
<keyword evidence="4" id="KW-1185">Reference proteome</keyword>
<dbReference type="Pfam" id="PF00892">
    <property type="entry name" value="EamA"/>
    <property type="match status" value="2"/>
</dbReference>
<feature type="transmembrane region" description="Helical" evidence="1">
    <location>
        <begin position="290"/>
        <end position="307"/>
    </location>
</feature>
<gene>
    <name evidence="3" type="ORF">AS156_02080</name>
</gene>
<accession>A0A109J9G5</accession>
<feature type="transmembrane region" description="Helical" evidence="1">
    <location>
        <begin position="139"/>
        <end position="156"/>
    </location>
</feature>
<dbReference type="InterPro" id="IPR037185">
    <property type="entry name" value="EmrE-like"/>
</dbReference>
<name>A0A109J9G5_9BRAD</name>
<dbReference type="PANTHER" id="PTHR12715:SF4">
    <property type="entry name" value="EAMA DOMAIN-CONTAINING PROTEIN"/>
    <property type="match status" value="1"/>
</dbReference>
<comment type="caution">
    <text evidence="3">The sequence shown here is derived from an EMBL/GenBank/DDBJ whole genome shotgun (WGS) entry which is preliminary data.</text>
</comment>
<feature type="transmembrane region" description="Helical" evidence="1">
    <location>
        <begin position="85"/>
        <end position="105"/>
    </location>
</feature>
<dbReference type="GO" id="GO:0016020">
    <property type="term" value="C:membrane"/>
    <property type="evidence" value="ECO:0007669"/>
    <property type="project" value="InterPro"/>
</dbReference>
<dbReference type="OrthoDB" id="4167046at2"/>
<evidence type="ECO:0000256" key="1">
    <source>
        <dbReference type="SAM" id="Phobius"/>
    </source>
</evidence>
<feature type="transmembrane region" description="Helical" evidence="1">
    <location>
        <begin position="267"/>
        <end position="284"/>
    </location>
</feature>
<dbReference type="SUPFAM" id="SSF103481">
    <property type="entry name" value="Multidrug resistance efflux transporter EmrE"/>
    <property type="match status" value="2"/>
</dbReference>
<keyword evidence="1" id="KW-1133">Transmembrane helix</keyword>
<dbReference type="InterPro" id="IPR052756">
    <property type="entry name" value="Alkyne_AA_exporter"/>
</dbReference>
<feature type="transmembrane region" description="Helical" evidence="1">
    <location>
        <begin position="111"/>
        <end position="132"/>
    </location>
</feature>
<dbReference type="InterPro" id="IPR000620">
    <property type="entry name" value="EamA_dom"/>
</dbReference>
<dbReference type="PANTHER" id="PTHR12715">
    <property type="entry name" value="TRANSPORTER, DRUG/METABOLITE EXPORTER FAMILY"/>
    <property type="match status" value="1"/>
</dbReference>
<sequence>MDAGLPKAPTAKPSAAGWQDTIALVGFILVASGQASNQILARGLAGSVPPFSLAFFRWSIIAIGLAPFAIAEIRDGKIPMAQNAWPILVAGFLGMFLCGGPVYVAGITTTAIHIALIMALSPIVVLLISAALGIEHIGSLQWLGTGLALAGALLIVSGGHLETFTRSAAAWGDLLVVLAMLGWSGYTLMQSRVAPRASLLARVSLFAAAGALCSLPPAVREMWIEPAQVFNVRALEAYVFAGLVPGLLAYAGFAWLGGKFGSVRTSLVLYVAPIASALLSWVILGEPPTLLHLLGGTLILGGVWASLRK</sequence>